<feature type="region of interest" description="Disordered" evidence="1">
    <location>
        <begin position="1"/>
        <end position="33"/>
    </location>
</feature>
<feature type="compositionally biased region" description="Basic and acidic residues" evidence="1">
    <location>
        <begin position="1"/>
        <end position="10"/>
    </location>
</feature>
<accession>A0A1G9Z6G9</accession>
<evidence type="ECO:0000256" key="1">
    <source>
        <dbReference type="SAM" id="MobiDB-lite"/>
    </source>
</evidence>
<evidence type="ECO:0000313" key="2">
    <source>
        <dbReference type="EMBL" id="SDN16361.1"/>
    </source>
</evidence>
<protein>
    <submittedName>
        <fullName evidence="2">Uncharacterized protein</fullName>
    </submittedName>
</protein>
<keyword evidence="3" id="KW-1185">Reference proteome</keyword>
<dbReference type="STRING" id="996166.SAMN05192554_11815"/>
<name>A0A1G9Z6G9_9EURY</name>
<proteinExistence type="predicted"/>
<dbReference type="AlphaFoldDB" id="A0A1G9Z6G9"/>
<dbReference type="Proteomes" id="UP000199370">
    <property type="component" value="Unassembled WGS sequence"/>
</dbReference>
<organism evidence="2 3">
    <name type="scientific">Haloarchaeobius iranensis</name>
    <dbReference type="NCBI Taxonomy" id="996166"/>
    <lineage>
        <taxon>Archaea</taxon>
        <taxon>Methanobacteriati</taxon>
        <taxon>Methanobacteriota</taxon>
        <taxon>Stenosarchaea group</taxon>
        <taxon>Halobacteria</taxon>
        <taxon>Halobacteriales</taxon>
        <taxon>Halorubellaceae</taxon>
        <taxon>Haloarchaeobius</taxon>
    </lineage>
</organism>
<reference evidence="2 3" key="1">
    <citation type="submission" date="2016-10" db="EMBL/GenBank/DDBJ databases">
        <authorList>
            <person name="de Groot N.N."/>
        </authorList>
    </citation>
    <scope>NUCLEOTIDE SEQUENCE [LARGE SCALE GENOMIC DNA]</scope>
    <source>
        <strain evidence="3">EB21,IBRC-M 10013,KCTC 4048</strain>
    </source>
</reference>
<dbReference type="EMBL" id="FNIA01000018">
    <property type="protein sequence ID" value="SDN16361.1"/>
    <property type="molecule type" value="Genomic_DNA"/>
</dbReference>
<dbReference type="RefSeq" id="WP_089735030.1">
    <property type="nucleotide sequence ID" value="NZ_FNIA01000018.1"/>
</dbReference>
<gene>
    <name evidence="2" type="ORF">SAMN05192554_11815</name>
</gene>
<evidence type="ECO:0000313" key="3">
    <source>
        <dbReference type="Proteomes" id="UP000199370"/>
    </source>
</evidence>
<sequence>MATGRTDPDRNGTGGSDGRDDEQTDQRPTSVSPAALTCRLRSAVGETEAVTLRVQPTEDGSEVERVLHADEALTTTAELDHHVTLACARVLVTELPGSASDVRLVRPTFRTCAADDAVAHEATFRRDGDSFVREGRRGPPTPPASAPSYTLERLRGNGLFAGLVVPFLAGVTRRLFGLRERFGDGDVTVTRDELVVRFDATAGAQQHGDIRVENGALCVWLLGETDRGDGVERSERVARIVPPFPITADGATAERTADGVVVALPRCGRGDSADGSVLLD</sequence>